<dbReference type="OrthoDB" id="3170569at2"/>
<evidence type="ECO:0000256" key="9">
    <source>
        <dbReference type="PROSITE-ProRule" id="PRU00169"/>
    </source>
</evidence>
<dbReference type="PANTHER" id="PTHR45339:SF3">
    <property type="entry name" value="HISTIDINE KINASE"/>
    <property type="match status" value="1"/>
</dbReference>
<dbReference type="InterPro" id="IPR036097">
    <property type="entry name" value="HisK_dim/P_sf"/>
</dbReference>
<gene>
    <name evidence="13" type="ORF">DMP08_10530</name>
</gene>
<dbReference type="InterPro" id="IPR005467">
    <property type="entry name" value="His_kinase_dom"/>
</dbReference>
<evidence type="ECO:0000256" key="8">
    <source>
        <dbReference type="ARBA" id="ARBA00074306"/>
    </source>
</evidence>
<dbReference type="SMART" id="SM00388">
    <property type="entry name" value="HisKA"/>
    <property type="match status" value="1"/>
</dbReference>
<dbReference type="GO" id="GO:0005886">
    <property type="term" value="C:plasma membrane"/>
    <property type="evidence" value="ECO:0007669"/>
    <property type="project" value="UniProtKB-SubCell"/>
</dbReference>
<name>A0A3N0AZN8_9ACTN</name>
<dbReference type="SUPFAM" id="SSF52172">
    <property type="entry name" value="CheY-like"/>
    <property type="match status" value="1"/>
</dbReference>
<dbReference type="Pfam" id="PF02518">
    <property type="entry name" value="HATPase_c"/>
    <property type="match status" value="1"/>
</dbReference>
<dbReference type="Pfam" id="PF00512">
    <property type="entry name" value="HisKA"/>
    <property type="match status" value="1"/>
</dbReference>
<feature type="modified residue" description="4-aspartylphosphate" evidence="9">
    <location>
        <position position="685"/>
    </location>
</feature>
<keyword evidence="14" id="KW-1185">Reference proteome</keyword>
<dbReference type="Proteomes" id="UP000278632">
    <property type="component" value="Unassembled WGS sequence"/>
</dbReference>
<keyword evidence="10" id="KW-0472">Membrane</keyword>
<dbReference type="PANTHER" id="PTHR45339">
    <property type="entry name" value="HYBRID SIGNAL TRANSDUCTION HISTIDINE KINASE J"/>
    <property type="match status" value="1"/>
</dbReference>
<evidence type="ECO:0000256" key="2">
    <source>
        <dbReference type="ARBA" id="ARBA00004236"/>
    </source>
</evidence>
<accession>A0A3N0AZN8</accession>
<evidence type="ECO:0000256" key="10">
    <source>
        <dbReference type="SAM" id="Phobius"/>
    </source>
</evidence>
<dbReference type="InterPro" id="IPR003594">
    <property type="entry name" value="HATPase_dom"/>
</dbReference>
<keyword evidence="6 13" id="KW-0418">Kinase</keyword>
<dbReference type="SMART" id="SM00448">
    <property type="entry name" value="REC"/>
    <property type="match status" value="1"/>
</dbReference>
<feature type="domain" description="Response regulatory" evidence="12">
    <location>
        <begin position="633"/>
        <end position="754"/>
    </location>
</feature>
<dbReference type="SUPFAM" id="SSF47384">
    <property type="entry name" value="Homodimeric domain of signal transducing histidine kinase"/>
    <property type="match status" value="1"/>
</dbReference>
<dbReference type="InterPro" id="IPR036890">
    <property type="entry name" value="HATPase_C_sf"/>
</dbReference>
<dbReference type="Gene3D" id="1.10.287.130">
    <property type="match status" value="1"/>
</dbReference>
<comment type="subcellular location">
    <subcellularLocation>
        <location evidence="2">Cell membrane</location>
    </subcellularLocation>
</comment>
<dbReference type="CDD" id="cd17546">
    <property type="entry name" value="REC_hyHK_CKI1_RcsC-like"/>
    <property type="match status" value="1"/>
</dbReference>
<dbReference type="EMBL" id="QICD01000028">
    <property type="protein sequence ID" value="RNL40323.1"/>
    <property type="molecule type" value="Genomic_DNA"/>
</dbReference>
<dbReference type="InterPro" id="IPR004358">
    <property type="entry name" value="Sig_transdc_His_kin-like_C"/>
</dbReference>
<organism evidence="13 14">
    <name type="scientific">Paraeggerthella hongkongensis</name>
    <dbReference type="NCBI Taxonomy" id="230658"/>
    <lineage>
        <taxon>Bacteria</taxon>
        <taxon>Bacillati</taxon>
        <taxon>Actinomycetota</taxon>
        <taxon>Coriobacteriia</taxon>
        <taxon>Eggerthellales</taxon>
        <taxon>Eggerthellaceae</taxon>
        <taxon>Paraeggerthella</taxon>
    </lineage>
</organism>
<evidence type="ECO:0000256" key="3">
    <source>
        <dbReference type="ARBA" id="ARBA00006402"/>
    </source>
</evidence>
<keyword evidence="7" id="KW-0902">Two-component regulatory system</keyword>
<proteinExistence type="inferred from homology"/>
<reference evidence="14" key="1">
    <citation type="submission" date="2018-05" db="EMBL/GenBank/DDBJ databases">
        <title>Genome Sequencing of selected type strains of the family Eggerthellaceae.</title>
        <authorList>
            <person name="Danylec N."/>
            <person name="Stoll D.A."/>
            <person name="Doetsch A."/>
            <person name="Huch M."/>
        </authorList>
    </citation>
    <scope>NUCLEOTIDE SEQUENCE [LARGE SCALE GENOMIC DNA]</scope>
    <source>
        <strain evidence="14">DSM 16106</strain>
    </source>
</reference>
<keyword evidence="10" id="KW-0812">Transmembrane</keyword>
<sequence>MELLKRSSERRGVALLALALVLVLACSLAYTVVSSRSATDAAIRSVSEVYLEELSDRVAAHYEASIESKFAQLDTLGTSLDLLRPETADQVAAVLADQQQNDQYLSLALRASDGSYCTAQGACDSLAAGAAATQSISELRTYDSGSITIMRDDAVILVDAIPPITCGSVTYTMAIASFDASRLFDRIDFGMTNGRSRSSVITTDGTCIIGGDPGGLEDGSNLFDQLGSFSSLEGGYGIDDVREAVQNGRSCLVPFTSAEGSGHRYLYLKPMEGGDTYLCTTMPYGSVDDSIASLSDVLQQNAVIMGGALALAVGSIFLVYYLLARRNTRLLADEKARAESALDQAQRANQAKSEFLSRMSHEIRTPMNGIMGMTSIALEHMGDDEKVRVCLEKVTMSSRHLMALINDILDMSKIESGKIEIKSEPFDFQAFASALTAVFEEQAAENGVNYATRESGDLPDFATGDVLRLNQIAYNLVGNAFKFTPEGGSVTLLIERMAGPEDRSSGLLTEEGLGDGASGRSRAACDDALWVRFSVVDTGCGIGPEHFESIFSLFEQGDPCTARAHGGTGLGLAITKRFAEMMGGRVGLQSALGKGSVFTVELPLGQASGKGSASASVDSGLSESSSYDFGGARVLVAEDNELNREIAIEILSMAGACAVTAETGARAVSVFAESEVGYFDLVLMDVQMPEMDGYEATRAIRELDRPDARCIPILAMTANAFVEDEERSRLSGMDGHLSKPLDIRRVYATMDKFLKKARKEGGAAT</sequence>
<feature type="domain" description="Histidine kinase" evidence="11">
    <location>
        <begin position="358"/>
        <end position="606"/>
    </location>
</feature>
<keyword evidence="6 13" id="KW-0808">Transferase</keyword>
<dbReference type="InterPro" id="IPR003661">
    <property type="entry name" value="HisK_dim/P_dom"/>
</dbReference>
<dbReference type="CDD" id="cd00082">
    <property type="entry name" value="HisKA"/>
    <property type="match status" value="1"/>
</dbReference>
<dbReference type="Gene3D" id="3.40.50.2300">
    <property type="match status" value="1"/>
</dbReference>
<dbReference type="SUPFAM" id="SSF55874">
    <property type="entry name" value="ATPase domain of HSP90 chaperone/DNA topoisomerase II/histidine kinase"/>
    <property type="match status" value="1"/>
</dbReference>
<dbReference type="InterPro" id="IPR011006">
    <property type="entry name" value="CheY-like_superfamily"/>
</dbReference>
<keyword evidence="10" id="KW-1133">Transmembrane helix</keyword>
<evidence type="ECO:0000259" key="12">
    <source>
        <dbReference type="PROSITE" id="PS50110"/>
    </source>
</evidence>
<dbReference type="SMART" id="SM00387">
    <property type="entry name" value="HATPase_c"/>
    <property type="match status" value="1"/>
</dbReference>
<dbReference type="PRINTS" id="PR00344">
    <property type="entry name" value="BCTRLSENSOR"/>
</dbReference>
<dbReference type="PROSITE" id="PS51257">
    <property type="entry name" value="PROKAR_LIPOPROTEIN"/>
    <property type="match status" value="1"/>
</dbReference>
<dbReference type="FunFam" id="3.30.565.10:FF:000010">
    <property type="entry name" value="Sensor histidine kinase RcsC"/>
    <property type="match status" value="1"/>
</dbReference>
<dbReference type="PROSITE" id="PS50110">
    <property type="entry name" value="RESPONSE_REGULATORY"/>
    <property type="match status" value="1"/>
</dbReference>
<evidence type="ECO:0000256" key="1">
    <source>
        <dbReference type="ARBA" id="ARBA00000085"/>
    </source>
</evidence>
<evidence type="ECO:0000256" key="5">
    <source>
        <dbReference type="ARBA" id="ARBA00022553"/>
    </source>
</evidence>
<dbReference type="PROSITE" id="PS50109">
    <property type="entry name" value="HIS_KIN"/>
    <property type="match status" value="1"/>
</dbReference>
<keyword evidence="5 9" id="KW-0597">Phosphoprotein</keyword>
<dbReference type="GO" id="GO:0000155">
    <property type="term" value="F:phosphorelay sensor kinase activity"/>
    <property type="evidence" value="ECO:0007669"/>
    <property type="project" value="InterPro"/>
</dbReference>
<comment type="caution">
    <text evidence="13">The sequence shown here is derived from an EMBL/GenBank/DDBJ whole genome shotgun (WGS) entry which is preliminary data.</text>
</comment>
<dbReference type="InterPro" id="IPR001789">
    <property type="entry name" value="Sig_transdc_resp-reg_receiver"/>
</dbReference>
<dbReference type="AlphaFoldDB" id="A0A3N0AZN8"/>
<comment type="similarity">
    <text evidence="3">In the N-terminal section; belongs to the phytochrome family.</text>
</comment>
<evidence type="ECO:0000256" key="6">
    <source>
        <dbReference type="ARBA" id="ARBA00022777"/>
    </source>
</evidence>
<dbReference type="EC" id="2.7.13.3" evidence="4"/>
<evidence type="ECO:0000313" key="13">
    <source>
        <dbReference type="EMBL" id="RNL40323.1"/>
    </source>
</evidence>
<protein>
    <recommendedName>
        <fullName evidence="8">Circadian input-output histidine kinase CikA</fullName>
        <ecNumber evidence="4">2.7.13.3</ecNumber>
    </recommendedName>
</protein>
<dbReference type="Gene3D" id="3.30.565.10">
    <property type="entry name" value="Histidine kinase-like ATPase, C-terminal domain"/>
    <property type="match status" value="1"/>
</dbReference>
<evidence type="ECO:0000256" key="7">
    <source>
        <dbReference type="ARBA" id="ARBA00023012"/>
    </source>
</evidence>
<dbReference type="CDD" id="cd16922">
    <property type="entry name" value="HATPase_EvgS-ArcB-TorS-like"/>
    <property type="match status" value="1"/>
</dbReference>
<evidence type="ECO:0000256" key="4">
    <source>
        <dbReference type="ARBA" id="ARBA00012438"/>
    </source>
</evidence>
<comment type="catalytic activity">
    <reaction evidence="1">
        <text>ATP + protein L-histidine = ADP + protein N-phospho-L-histidine.</text>
        <dbReference type="EC" id="2.7.13.3"/>
    </reaction>
</comment>
<evidence type="ECO:0000313" key="14">
    <source>
        <dbReference type="Proteomes" id="UP000278632"/>
    </source>
</evidence>
<dbReference type="Pfam" id="PF00072">
    <property type="entry name" value="Response_reg"/>
    <property type="match status" value="1"/>
</dbReference>
<evidence type="ECO:0000259" key="11">
    <source>
        <dbReference type="PROSITE" id="PS50109"/>
    </source>
</evidence>
<feature type="transmembrane region" description="Helical" evidence="10">
    <location>
        <begin position="302"/>
        <end position="323"/>
    </location>
</feature>
<dbReference type="RefSeq" id="WP_123192847.1">
    <property type="nucleotide sequence ID" value="NZ_QICD01000028.1"/>
</dbReference>